<keyword evidence="10" id="KW-1185">Reference proteome</keyword>
<feature type="transmembrane region" description="Helical" evidence="7">
    <location>
        <begin position="144"/>
        <end position="165"/>
    </location>
</feature>
<feature type="transmembrane region" description="Helical" evidence="7">
    <location>
        <begin position="113"/>
        <end position="132"/>
    </location>
</feature>
<evidence type="ECO:0000256" key="6">
    <source>
        <dbReference type="ARBA" id="ARBA00023136"/>
    </source>
</evidence>
<dbReference type="EMBL" id="JAGGLB010000002">
    <property type="protein sequence ID" value="MBP1989469.1"/>
    <property type="molecule type" value="Genomic_DNA"/>
</dbReference>
<keyword evidence="4 7" id="KW-0812">Transmembrane</keyword>
<dbReference type="CDD" id="cd06261">
    <property type="entry name" value="TM_PBP2"/>
    <property type="match status" value="1"/>
</dbReference>
<evidence type="ECO:0000256" key="2">
    <source>
        <dbReference type="ARBA" id="ARBA00022448"/>
    </source>
</evidence>
<comment type="similarity">
    <text evidence="7">Belongs to the binding-protein-dependent transport system permease family.</text>
</comment>
<keyword evidence="5 7" id="KW-1133">Transmembrane helix</keyword>
<organism evidence="9 10">
    <name type="scientific">Paenibacillus eucommiae</name>
    <dbReference type="NCBI Taxonomy" id="1355755"/>
    <lineage>
        <taxon>Bacteria</taxon>
        <taxon>Bacillati</taxon>
        <taxon>Bacillota</taxon>
        <taxon>Bacilli</taxon>
        <taxon>Bacillales</taxon>
        <taxon>Paenibacillaceae</taxon>
        <taxon>Paenibacillus</taxon>
    </lineage>
</organism>
<protein>
    <submittedName>
        <fullName evidence="9">Aldouronate transport system permease protein</fullName>
    </submittedName>
</protein>
<gene>
    <name evidence="9" type="ORF">J2Z66_001064</name>
</gene>
<feature type="transmembrane region" description="Helical" evidence="7">
    <location>
        <begin position="262"/>
        <end position="281"/>
    </location>
</feature>
<evidence type="ECO:0000256" key="1">
    <source>
        <dbReference type="ARBA" id="ARBA00004651"/>
    </source>
</evidence>
<evidence type="ECO:0000259" key="8">
    <source>
        <dbReference type="PROSITE" id="PS50928"/>
    </source>
</evidence>
<evidence type="ECO:0000313" key="10">
    <source>
        <dbReference type="Proteomes" id="UP001519287"/>
    </source>
</evidence>
<keyword evidence="2 7" id="KW-0813">Transport</keyword>
<evidence type="ECO:0000256" key="7">
    <source>
        <dbReference type="RuleBase" id="RU363032"/>
    </source>
</evidence>
<reference evidence="9 10" key="1">
    <citation type="submission" date="2021-03" db="EMBL/GenBank/DDBJ databases">
        <title>Genomic Encyclopedia of Type Strains, Phase IV (KMG-IV): sequencing the most valuable type-strain genomes for metagenomic binning, comparative biology and taxonomic classification.</title>
        <authorList>
            <person name="Goeker M."/>
        </authorList>
    </citation>
    <scope>NUCLEOTIDE SEQUENCE [LARGE SCALE GENOMIC DNA]</scope>
    <source>
        <strain evidence="9 10">DSM 26048</strain>
    </source>
</reference>
<dbReference type="InterPro" id="IPR000515">
    <property type="entry name" value="MetI-like"/>
</dbReference>
<evidence type="ECO:0000256" key="5">
    <source>
        <dbReference type="ARBA" id="ARBA00022989"/>
    </source>
</evidence>
<evidence type="ECO:0000256" key="3">
    <source>
        <dbReference type="ARBA" id="ARBA00022475"/>
    </source>
</evidence>
<comment type="subcellular location">
    <subcellularLocation>
        <location evidence="1 7">Cell membrane</location>
        <topology evidence="1 7">Multi-pass membrane protein</topology>
    </subcellularLocation>
</comment>
<dbReference type="Pfam" id="PF00528">
    <property type="entry name" value="BPD_transp_1"/>
    <property type="match status" value="1"/>
</dbReference>
<feature type="transmembrane region" description="Helical" evidence="7">
    <location>
        <begin position="12"/>
        <end position="36"/>
    </location>
</feature>
<dbReference type="RefSeq" id="WP_209970275.1">
    <property type="nucleotide sequence ID" value="NZ_JAGGLB010000002.1"/>
</dbReference>
<dbReference type="Gene3D" id="1.10.3720.10">
    <property type="entry name" value="MetI-like"/>
    <property type="match status" value="1"/>
</dbReference>
<proteinExistence type="inferred from homology"/>
<dbReference type="PROSITE" id="PS50928">
    <property type="entry name" value="ABC_TM1"/>
    <property type="match status" value="1"/>
</dbReference>
<name>A0ABS4IPI2_9BACL</name>
<keyword evidence="6 7" id="KW-0472">Membrane</keyword>
<feature type="domain" description="ABC transmembrane type-1" evidence="8">
    <location>
        <begin position="78"/>
        <end position="281"/>
    </location>
</feature>
<feature type="transmembrane region" description="Helical" evidence="7">
    <location>
        <begin position="186"/>
        <end position="208"/>
    </location>
</feature>
<comment type="caution">
    <text evidence="9">The sequence shown here is derived from an EMBL/GenBank/DDBJ whole genome shotgun (WGS) entry which is preliminary data.</text>
</comment>
<dbReference type="SUPFAM" id="SSF161098">
    <property type="entry name" value="MetI-like"/>
    <property type="match status" value="1"/>
</dbReference>
<accession>A0ABS4IPI2</accession>
<dbReference type="InterPro" id="IPR035906">
    <property type="entry name" value="MetI-like_sf"/>
</dbReference>
<sequence>MSRKQVSLAETVFQVCNYTFLVAISLSFVVPFLVVLSSSLVSESELIRRGNLILLPQHFDFTAYKVLLSKGSTIYNAYGITLLRVTVGTFLNLLLTSMMAYGLSRKGLPGRNGFITLVFITMLIGGGLIPTYLLLKGLQLLDTFWVMILPGLISAWNLIIMRNFFMQIPVEMEESATIDGASPFGILVRIVLPLSLPTFATIGLFYAVGHWNAWFDATIYINNTRLQPLQVILRQIVLSMTSEELNTAMMVGMMEKPTAQSLKAAVIIITTLPILCVYPFLQKHFAKGVLTGSIKG</sequence>
<evidence type="ECO:0000256" key="4">
    <source>
        <dbReference type="ARBA" id="ARBA00022692"/>
    </source>
</evidence>
<keyword evidence="3" id="KW-1003">Cell membrane</keyword>
<feature type="transmembrane region" description="Helical" evidence="7">
    <location>
        <begin position="77"/>
        <end position="101"/>
    </location>
</feature>
<evidence type="ECO:0000313" key="9">
    <source>
        <dbReference type="EMBL" id="MBP1989469.1"/>
    </source>
</evidence>
<dbReference type="PANTHER" id="PTHR43744:SF9">
    <property type="entry name" value="POLYGALACTURONAN_RHAMNOGALACTURONAN TRANSPORT SYSTEM PERMEASE PROTEIN YTCP"/>
    <property type="match status" value="1"/>
</dbReference>
<dbReference type="Proteomes" id="UP001519287">
    <property type="component" value="Unassembled WGS sequence"/>
</dbReference>
<dbReference type="PANTHER" id="PTHR43744">
    <property type="entry name" value="ABC TRANSPORTER PERMEASE PROTEIN MG189-RELATED-RELATED"/>
    <property type="match status" value="1"/>
</dbReference>